<dbReference type="Proteomes" id="UP000324973">
    <property type="component" value="Unassembled WGS sequence"/>
</dbReference>
<evidence type="ECO:0000259" key="5">
    <source>
        <dbReference type="PROSITE" id="PS50931"/>
    </source>
</evidence>
<evidence type="ECO:0000256" key="2">
    <source>
        <dbReference type="ARBA" id="ARBA00023015"/>
    </source>
</evidence>
<dbReference type="InterPro" id="IPR000847">
    <property type="entry name" value="LysR_HTH_N"/>
</dbReference>
<dbReference type="PANTHER" id="PTHR30537:SF74">
    <property type="entry name" value="HTH-TYPE TRANSCRIPTIONAL REGULATOR TRPI"/>
    <property type="match status" value="1"/>
</dbReference>
<keyword evidence="7" id="KW-1185">Reference proteome</keyword>
<comment type="similarity">
    <text evidence="1">Belongs to the LysR transcriptional regulatory family.</text>
</comment>
<sequence>MNRRLPSLSALRAFEAVARLGSAKRAAGELSVTPAAISHQIRQLEGELGLALFVRRPRQLLPTPQGQELQRSLTGAFGAMAAAVERVRAPQRRSLTLSTTPAVASRWLVPRLPQLREACPGLDLRIHVSHEPVALDGIEADAAIRYGSGHWPGLIAYRLFANVFAPVCSPTLALREPREMTRHTLLHFAPPGARSAPVDWPAWQRRARVPGLDAGIGPVFSDETHTISAALAGQGVALMSLALVADELAIGSLVQPFGPQLQAEPFHLVHPEDGREDCWLTTLRDWILGLPQPGLQSQAAR</sequence>
<evidence type="ECO:0000256" key="3">
    <source>
        <dbReference type="ARBA" id="ARBA00023125"/>
    </source>
</evidence>
<dbReference type="GO" id="GO:0006351">
    <property type="term" value="P:DNA-templated transcription"/>
    <property type="evidence" value="ECO:0007669"/>
    <property type="project" value="TreeGrafter"/>
</dbReference>
<dbReference type="CDD" id="cd08432">
    <property type="entry name" value="PBP2_GcdR_TrpI_HvrB_AmpR_like"/>
    <property type="match status" value="1"/>
</dbReference>
<dbReference type="InterPro" id="IPR036388">
    <property type="entry name" value="WH-like_DNA-bd_sf"/>
</dbReference>
<dbReference type="OrthoDB" id="5526340at2"/>
<evidence type="ECO:0000313" key="6">
    <source>
        <dbReference type="EMBL" id="TYT24897.1"/>
    </source>
</evidence>
<dbReference type="AlphaFoldDB" id="A0A5D4XJQ0"/>
<dbReference type="Gene3D" id="3.40.190.10">
    <property type="entry name" value="Periplasmic binding protein-like II"/>
    <property type="match status" value="2"/>
</dbReference>
<feature type="domain" description="HTH lysR-type" evidence="5">
    <location>
        <begin position="6"/>
        <end position="63"/>
    </location>
</feature>
<dbReference type="SUPFAM" id="SSF46785">
    <property type="entry name" value="Winged helix' DNA-binding domain"/>
    <property type="match status" value="1"/>
</dbReference>
<accession>A0A5D4XJQ0</accession>
<dbReference type="InterPro" id="IPR005119">
    <property type="entry name" value="LysR_subst-bd"/>
</dbReference>
<evidence type="ECO:0000256" key="4">
    <source>
        <dbReference type="ARBA" id="ARBA00023163"/>
    </source>
</evidence>
<comment type="caution">
    <text evidence="6">The sequence shown here is derived from an EMBL/GenBank/DDBJ whole genome shotgun (WGS) entry which is preliminary data.</text>
</comment>
<keyword evidence="3" id="KW-0238">DNA-binding</keyword>
<dbReference type="GO" id="GO:0003700">
    <property type="term" value="F:DNA-binding transcription factor activity"/>
    <property type="evidence" value="ECO:0007669"/>
    <property type="project" value="InterPro"/>
</dbReference>
<dbReference type="Gene3D" id="1.10.10.10">
    <property type="entry name" value="Winged helix-like DNA-binding domain superfamily/Winged helix DNA-binding domain"/>
    <property type="match status" value="1"/>
</dbReference>
<dbReference type="EMBL" id="VTFT01000001">
    <property type="protein sequence ID" value="TYT24897.1"/>
    <property type="molecule type" value="Genomic_DNA"/>
</dbReference>
<dbReference type="PRINTS" id="PR00039">
    <property type="entry name" value="HTHLYSR"/>
</dbReference>
<dbReference type="GO" id="GO:0043565">
    <property type="term" value="F:sequence-specific DNA binding"/>
    <property type="evidence" value="ECO:0007669"/>
    <property type="project" value="TreeGrafter"/>
</dbReference>
<name>A0A5D4XJQ0_9GAMM</name>
<keyword evidence="2" id="KW-0805">Transcription regulation</keyword>
<dbReference type="InterPro" id="IPR036390">
    <property type="entry name" value="WH_DNA-bd_sf"/>
</dbReference>
<reference evidence="6 7" key="1">
    <citation type="submission" date="2019-08" db="EMBL/GenBank/DDBJ databases">
        <title>Luteimonas viscosus sp. nov., isolated from soil of a sunflower field.</title>
        <authorList>
            <person name="Jianli Z."/>
            <person name="Ying Z."/>
        </authorList>
    </citation>
    <scope>NUCLEOTIDE SEQUENCE [LARGE SCALE GENOMIC DNA]</scope>
    <source>
        <strain evidence="6 7">XBU10</strain>
    </source>
</reference>
<dbReference type="SUPFAM" id="SSF53850">
    <property type="entry name" value="Periplasmic binding protein-like II"/>
    <property type="match status" value="1"/>
</dbReference>
<dbReference type="Pfam" id="PF00126">
    <property type="entry name" value="HTH_1"/>
    <property type="match status" value="1"/>
</dbReference>
<organism evidence="6 7">
    <name type="scientific">Luteimonas viscosa</name>
    <dbReference type="NCBI Taxonomy" id="1132694"/>
    <lineage>
        <taxon>Bacteria</taxon>
        <taxon>Pseudomonadati</taxon>
        <taxon>Pseudomonadota</taxon>
        <taxon>Gammaproteobacteria</taxon>
        <taxon>Lysobacterales</taxon>
        <taxon>Lysobacteraceae</taxon>
        <taxon>Luteimonas</taxon>
    </lineage>
</organism>
<dbReference type="InterPro" id="IPR058163">
    <property type="entry name" value="LysR-type_TF_proteobact-type"/>
</dbReference>
<evidence type="ECO:0000256" key="1">
    <source>
        <dbReference type="ARBA" id="ARBA00009437"/>
    </source>
</evidence>
<evidence type="ECO:0000313" key="7">
    <source>
        <dbReference type="Proteomes" id="UP000324973"/>
    </source>
</evidence>
<proteinExistence type="inferred from homology"/>
<protein>
    <submittedName>
        <fullName evidence="6">LysR family transcriptional regulator</fullName>
    </submittedName>
</protein>
<dbReference type="PANTHER" id="PTHR30537">
    <property type="entry name" value="HTH-TYPE TRANSCRIPTIONAL REGULATOR"/>
    <property type="match status" value="1"/>
</dbReference>
<dbReference type="Pfam" id="PF03466">
    <property type="entry name" value="LysR_substrate"/>
    <property type="match status" value="1"/>
</dbReference>
<gene>
    <name evidence="6" type="ORF">FZO89_00605</name>
</gene>
<dbReference type="PROSITE" id="PS50931">
    <property type="entry name" value="HTH_LYSR"/>
    <property type="match status" value="1"/>
</dbReference>
<keyword evidence="4" id="KW-0804">Transcription</keyword>
<dbReference type="RefSeq" id="WP_149101447.1">
    <property type="nucleotide sequence ID" value="NZ_VTFT01000001.1"/>
</dbReference>